<reference evidence="2 3" key="1">
    <citation type="journal article" date="2018" name="BMC Genomics">
        <title>Genomic evidence for intraspecific hybridization in a clonal and extremely halotolerant yeast.</title>
        <authorList>
            <person name="Gostincar C."/>
            <person name="Stajich J.E."/>
            <person name="Zupancic J."/>
            <person name="Zalar P."/>
            <person name="Gunde-Cimerman N."/>
        </authorList>
    </citation>
    <scope>NUCLEOTIDE SEQUENCE [LARGE SCALE GENOMIC DNA]</scope>
    <source>
        <strain evidence="2 3">EXF-2788</strain>
    </source>
</reference>
<comment type="caution">
    <text evidence="2">The sequence shown here is derived from an EMBL/GenBank/DDBJ whole genome shotgun (WGS) entry which is preliminary data.</text>
</comment>
<dbReference type="OrthoDB" id="3939839at2759"/>
<feature type="non-terminal residue" evidence="2">
    <location>
        <position position="1"/>
    </location>
</feature>
<dbReference type="AlphaFoldDB" id="A0A3M7FA92"/>
<evidence type="ECO:0000256" key="1">
    <source>
        <dbReference type="SAM" id="MobiDB-lite"/>
    </source>
</evidence>
<feature type="region of interest" description="Disordered" evidence="1">
    <location>
        <begin position="140"/>
        <end position="165"/>
    </location>
</feature>
<sequence length="237" mass="26132">THPLRTPALATPGRYLIKGKFNTSLRIQHLARRTGKTIARPFSSPTANQSSSLTFLNNRLRRFAFYRRSVREDDVALVPADKIPRLPLGGITQRHPQNLWVGLHHGLSEAKYKDIAGQVETRATEAAAAAYARRGALFSQQQVSTDPASGSRAAKTEPQEQRLEEARPAVEITLISKPPHPKFPGIQGAANIDVRVFGDEDALPVLIELRDASHRIKCVFEQPEILDCGFLPSCSKG</sequence>
<dbReference type="VEuPathDB" id="FungiDB:BTJ68_02187"/>
<organism evidence="2 3">
    <name type="scientific">Hortaea werneckii</name>
    <name type="common">Black yeast</name>
    <name type="synonym">Cladosporium werneckii</name>
    <dbReference type="NCBI Taxonomy" id="91943"/>
    <lineage>
        <taxon>Eukaryota</taxon>
        <taxon>Fungi</taxon>
        <taxon>Dikarya</taxon>
        <taxon>Ascomycota</taxon>
        <taxon>Pezizomycotina</taxon>
        <taxon>Dothideomycetes</taxon>
        <taxon>Dothideomycetidae</taxon>
        <taxon>Mycosphaerellales</taxon>
        <taxon>Teratosphaeriaceae</taxon>
        <taxon>Hortaea</taxon>
    </lineage>
</organism>
<protein>
    <submittedName>
        <fullName evidence="2">Uncharacterized protein</fullName>
    </submittedName>
</protein>
<feature type="compositionally biased region" description="Basic and acidic residues" evidence="1">
    <location>
        <begin position="154"/>
        <end position="165"/>
    </location>
</feature>
<gene>
    <name evidence="2" type="ORF">D0861_06554</name>
</gene>
<evidence type="ECO:0000313" key="2">
    <source>
        <dbReference type="EMBL" id="RMY85254.1"/>
    </source>
</evidence>
<proteinExistence type="predicted"/>
<evidence type="ECO:0000313" key="3">
    <source>
        <dbReference type="Proteomes" id="UP000268823"/>
    </source>
</evidence>
<accession>A0A3M7FA92</accession>
<name>A0A3M7FA92_HORWE</name>
<dbReference type="EMBL" id="QWIR01000134">
    <property type="protein sequence ID" value="RMY85254.1"/>
    <property type="molecule type" value="Genomic_DNA"/>
</dbReference>
<dbReference type="Proteomes" id="UP000268823">
    <property type="component" value="Unassembled WGS sequence"/>
</dbReference>